<evidence type="ECO:0000313" key="2">
    <source>
        <dbReference type="Proteomes" id="UP000075418"/>
    </source>
</evidence>
<proteinExistence type="predicted"/>
<dbReference type="InterPro" id="IPR027417">
    <property type="entry name" value="P-loop_NTPase"/>
</dbReference>
<evidence type="ECO:0000313" key="1">
    <source>
        <dbReference type="EMBL" id="KYH13933.1"/>
    </source>
</evidence>
<dbReference type="SUPFAM" id="SSF52540">
    <property type="entry name" value="P-loop containing nucleoside triphosphate hydrolases"/>
    <property type="match status" value="1"/>
</dbReference>
<organism evidence="1 2">
    <name type="scientific">Staphylococcus kloosii</name>
    <dbReference type="NCBI Taxonomy" id="29384"/>
    <lineage>
        <taxon>Bacteria</taxon>
        <taxon>Bacillati</taxon>
        <taxon>Bacillota</taxon>
        <taxon>Bacilli</taxon>
        <taxon>Bacillales</taxon>
        <taxon>Staphylococcaceae</taxon>
        <taxon>Staphylococcus</taxon>
    </lineage>
</organism>
<sequence>MQKIIVIGSSGSGKSTFSRKLSRVMNIPVYHLDALFWKPNWHMRNLPEKIDIQDAILKQEKWVIDGNYTDILDDRLKFADTVIFLDLPRIICYYKVFTRLFKNLGKTRIDMGIGCKERITFTFLTYIWKYPKYKKTFLLNKLFKLNDDKSVYHLNKLKDINAFIKHYAT</sequence>
<dbReference type="PANTHER" id="PTHR37816:SF3">
    <property type="entry name" value="MODULATES DNA TOPOLOGY"/>
    <property type="match status" value="1"/>
</dbReference>
<dbReference type="EMBL" id="LUGM01000002">
    <property type="protein sequence ID" value="KYH13933.1"/>
    <property type="molecule type" value="Genomic_DNA"/>
</dbReference>
<gene>
    <name evidence="1" type="ORF">A0131_03830</name>
</gene>
<dbReference type="Gene3D" id="3.40.50.300">
    <property type="entry name" value="P-loop containing nucleotide triphosphate hydrolases"/>
    <property type="match status" value="1"/>
</dbReference>
<dbReference type="Proteomes" id="UP000075418">
    <property type="component" value="Unassembled WGS sequence"/>
</dbReference>
<reference evidence="1 2" key="1">
    <citation type="submission" date="2016-02" db="EMBL/GenBank/DDBJ databases">
        <title>Draft genome sequence of hydrocarbon degrading Staphylococcus saprophyticus Strain CNV2, isolated from crude-oil contaminated soil from Noonmati Oil Refinery, Guwahati, Assam, India.</title>
        <authorList>
            <person name="Mukherjee A."/>
            <person name="Chettri B."/>
            <person name="Langpoklakpam J."/>
            <person name="Singh A.K."/>
            <person name="Chattopadhyay D.J."/>
        </authorList>
    </citation>
    <scope>NUCLEOTIDE SEQUENCE [LARGE SCALE GENOMIC DNA]</scope>
    <source>
        <strain evidence="1 2">CNV2</strain>
    </source>
</reference>
<comment type="caution">
    <text evidence="1">The sequence shown here is derived from an EMBL/GenBank/DDBJ whole genome shotgun (WGS) entry which is preliminary data.</text>
</comment>
<dbReference type="InterPro" id="IPR052922">
    <property type="entry name" value="Cytidylate_Kinase-2"/>
</dbReference>
<protein>
    <submittedName>
        <fullName evidence="1">AAA family ATPase</fullName>
    </submittedName>
</protein>
<dbReference type="AlphaFoldDB" id="A0A151A3N4"/>
<accession>A0A151A3N4</accession>
<dbReference type="PANTHER" id="PTHR37816">
    <property type="entry name" value="YALI0E33011P"/>
    <property type="match status" value="1"/>
</dbReference>
<dbReference type="RefSeq" id="WP_061854160.1">
    <property type="nucleotide sequence ID" value="NZ_LUGM01000002.1"/>
</dbReference>
<name>A0A151A3N4_9STAP</name>